<organism evidence="1">
    <name type="scientific">Pseudomonas monteilii</name>
    <dbReference type="NCBI Taxonomy" id="76759"/>
    <lineage>
        <taxon>Bacteria</taxon>
        <taxon>Pseudomonadati</taxon>
        <taxon>Pseudomonadota</taxon>
        <taxon>Gammaproteobacteria</taxon>
        <taxon>Pseudomonadales</taxon>
        <taxon>Pseudomonadaceae</taxon>
        <taxon>Pseudomonas</taxon>
    </lineage>
</organism>
<proteinExistence type="predicted"/>
<evidence type="ECO:0000313" key="1">
    <source>
        <dbReference type="EMBL" id="QFX76577.1"/>
    </source>
</evidence>
<geneLocation type="plasmid" evidence="1">
    <name>pJ20133-VIM</name>
</geneLocation>
<keyword evidence="1" id="KW-0614">Plasmid</keyword>
<accession>A0A6B7PZW5</accession>
<protein>
    <submittedName>
        <fullName evidence="1">Uncharacterized protein</fullName>
    </submittedName>
</protein>
<name>A0A6B7PZW5_9PSED</name>
<sequence>MPIDFRLPFHGEKTTGCRSGVVPADPKDARYNFDDHKIHCYAERRVIRFSQ</sequence>
<reference evidence="1" key="1">
    <citation type="submission" date="2019-08" db="EMBL/GenBank/DDBJ databases">
        <authorList>
            <person name="Zhou D."/>
            <person name="Chen F."/>
        </authorList>
    </citation>
    <scope>NUCLEOTIDE SEQUENCE</scope>
    <source>
        <strain evidence="1">QJ20133</strain>
        <plasmid evidence="1">pJ20133-VIM</plasmid>
    </source>
</reference>
<dbReference type="EMBL" id="MN310371">
    <property type="protein sequence ID" value="QFX76577.1"/>
    <property type="molecule type" value="Genomic_DNA"/>
</dbReference>
<dbReference type="AlphaFoldDB" id="A0A6B7PZW5"/>